<dbReference type="Proteomes" id="UP000008495">
    <property type="component" value="Unassembled WGS sequence"/>
</dbReference>
<dbReference type="GO" id="GO:0008897">
    <property type="term" value="F:holo-[acyl-carrier-protein] synthase activity"/>
    <property type="evidence" value="ECO:0007669"/>
    <property type="project" value="InterPro"/>
</dbReference>
<dbReference type="STRING" id="100225.SAMN05421595_2449"/>
<dbReference type="GO" id="GO:0000287">
    <property type="term" value="F:magnesium ion binding"/>
    <property type="evidence" value="ECO:0007669"/>
    <property type="project" value="InterPro"/>
</dbReference>
<dbReference type="Gene3D" id="3.90.470.20">
    <property type="entry name" value="4'-phosphopantetheinyl transferase domain"/>
    <property type="match status" value="1"/>
</dbReference>
<dbReference type="InterPro" id="IPR037143">
    <property type="entry name" value="4-PPantetheinyl_Trfase_dom_sf"/>
</dbReference>
<evidence type="ECO:0000313" key="2">
    <source>
        <dbReference type="Proteomes" id="UP000008495"/>
    </source>
</evidence>
<name>K6UP16_9MICO</name>
<dbReference type="AlphaFoldDB" id="K6UP16"/>
<gene>
    <name evidence="1" type="ORF">AUCHE_25_00270</name>
</gene>
<dbReference type="RefSeq" id="WP_006504204.1">
    <property type="nucleotide sequence ID" value="NZ_BAGZ01000025.1"/>
</dbReference>
<dbReference type="EMBL" id="BAGZ01000025">
    <property type="protein sequence ID" value="GAB79446.1"/>
    <property type="molecule type" value="Genomic_DNA"/>
</dbReference>
<keyword evidence="2" id="KW-1185">Reference proteome</keyword>
<reference evidence="1 2" key="1">
    <citation type="submission" date="2012-08" db="EMBL/GenBank/DDBJ databases">
        <title>Whole genome shotgun sequence of Austwickia chelonae NBRC 105200.</title>
        <authorList>
            <person name="Yoshida I."/>
            <person name="Hosoyama A."/>
            <person name="Tsuchikane K."/>
            <person name="Katsumata H."/>
            <person name="Ando Y."/>
            <person name="Ohji S."/>
            <person name="Hamada M."/>
            <person name="Tamura T."/>
            <person name="Yamazoe A."/>
            <person name="Yamazaki S."/>
            <person name="Fujita N."/>
        </authorList>
    </citation>
    <scope>NUCLEOTIDE SEQUENCE [LARGE SCALE GENOMIC DNA]</scope>
    <source>
        <strain evidence="1 2">NBRC 105200</strain>
    </source>
</reference>
<proteinExistence type="predicted"/>
<accession>K6UP16</accession>
<sequence>MSSVEAFLAESASLLDMLAEYGLHPGLLSPTLSAAEQERLARFRVPQDRSDFLAVRLLTRLALFRRRTAVAPAPRPSTPTSAVSTATWDEFIPAAPTALLAERDIRQRCPGCAGSGHGRPYVIDPEVRLSWAHSRGLIAVVIAESRESDVGVDCERERRCEPPVVWQGKPIPLSTWCRVESCVKAGWGDLDELLDQACSPEGIRVPDDVVFSEGRVQLAAATAHWAVAAPSAARMTVLGAASA</sequence>
<evidence type="ECO:0008006" key="3">
    <source>
        <dbReference type="Google" id="ProtNLM"/>
    </source>
</evidence>
<dbReference type="SUPFAM" id="SSF56214">
    <property type="entry name" value="4'-phosphopantetheinyl transferase"/>
    <property type="match status" value="1"/>
</dbReference>
<dbReference type="OrthoDB" id="190168at2"/>
<organism evidence="1 2">
    <name type="scientific">Austwickia chelonae NBRC 105200</name>
    <dbReference type="NCBI Taxonomy" id="1184607"/>
    <lineage>
        <taxon>Bacteria</taxon>
        <taxon>Bacillati</taxon>
        <taxon>Actinomycetota</taxon>
        <taxon>Actinomycetes</taxon>
        <taxon>Micrococcales</taxon>
        <taxon>Dermatophilaceae</taxon>
        <taxon>Austwickia</taxon>
    </lineage>
</organism>
<comment type="caution">
    <text evidence="1">The sequence shown here is derived from an EMBL/GenBank/DDBJ whole genome shotgun (WGS) entry which is preliminary data.</text>
</comment>
<protein>
    <recommendedName>
        <fullName evidence="3">4'-phosphopantetheinyl transferase domain-containing protein</fullName>
    </recommendedName>
</protein>
<evidence type="ECO:0000313" key="1">
    <source>
        <dbReference type="EMBL" id="GAB79446.1"/>
    </source>
</evidence>